<keyword evidence="12" id="KW-1185">Reference proteome</keyword>
<evidence type="ECO:0000259" key="10">
    <source>
        <dbReference type="Pfam" id="PF20645"/>
    </source>
</evidence>
<evidence type="ECO:0000256" key="8">
    <source>
        <dbReference type="ARBA" id="ARBA00023163"/>
    </source>
</evidence>
<comment type="caution">
    <text evidence="11">The sequence shown here is derived from an EMBL/GenBank/DDBJ whole genome shotgun (WGS) entry which is preliminary data.</text>
</comment>
<dbReference type="GO" id="GO:0008270">
    <property type="term" value="F:zinc ion binding"/>
    <property type="evidence" value="ECO:0007669"/>
    <property type="project" value="UniProtKB-KW"/>
</dbReference>
<keyword evidence="5" id="KW-0862">Zinc</keyword>
<comment type="subcellular location">
    <subcellularLocation>
        <location evidence="1">Nucleus</location>
        <location evidence="1">Nucleolus</location>
    </subcellularLocation>
</comment>
<keyword evidence="3" id="KW-0479">Metal-binding</keyword>
<keyword evidence="9" id="KW-0539">Nucleus</keyword>
<protein>
    <submittedName>
        <fullName evidence="11">Rrn7 protein</fullName>
    </submittedName>
</protein>
<keyword evidence="8" id="KW-0804">Transcription</keyword>
<evidence type="ECO:0000256" key="2">
    <source>
        <dbReference type="ARBA" id="ARBA00006899"/>
    </source>
</evidence>
<evidence type="ECO:0000313" key="11">
    <source>
        <dbReference type="EMBL" id="GMM48960.1"/>
    </source>
</evidence>
<keyword evidence="4" id="KW-0863">Zinc-finger</keyword>
<dbReference type="Pfam" id="PF20645">
    <property type="entry name" value="Rrn7_cyclin_C"/>
    <property type="match status" value="1"/>
</dbReference>
<dbReference type="EMBL" id="BTGB01000009">
    <property type="protein sequence ID" value="GMM48960.1"/>
    <property type="molecule type" value="Genomic_DNA"/>
</dbReference>
<feature type="domain" description="Rrn7/TAF1B C-terminal cyclin" evidence="10">
    <location>
        <begin position="242"/>
        <end position="379"/>
    </location>
</feature>
<dbReference type="AlphaFoldDB" id="A0AAV5RCC9"/>
<organism evidence="11 12">
    <name type="scientific">Pichia kluyveri</name>
    <name type="common">Yeast</name>
    <dbReference type="NCBI Taxonomy" id="36015"/>
    <lineage>
        <taxon>Eukaryota</taxon>
        <taxon>Fungi</taxon>
        <taxon>Dikarya</taxon>
        <taxon>Ascomycota</taxon>
        <taxon>Saccharomycotina</taxon>
        <taxon>Pichiomycetes</taxon>
        <taxon>Pichiales</taxon>
        <taxon>Pichiaceae</taxon>
        <taxon>Pichia</taxon>
    </lineage>
</organism>
<dbReference type="GO" id="GO:0042790">
    <property type="term" value="P:nucleolar large rRNA transcription by RNA polymerase I"/>
    <property type="evidence" value="ECO:0007669"/>
    <property type="project" value="TreeGrafter"/>
</dbReference>
<comment type="similarity">
    <text evidence="2">Belongs to the RRN7/TAF1B family.</text>
</comment>
<dbReference type="PANTHER" id="PTHR31576">
    <property type="entry name" value="TATA BOX-BINDING PROTEIN-ASSOCIATED FACTOR RNA POLYMERASE I SUBUNIT B"/>
    <property type="match status" value="1"/>
</dbReference>
<keyword evidence="7" id="KW-0238">DNA-binding</keyword>
<keyword evidence="6" id="KW-0805">Transcription regulation</keyword>
<dbReference type="InterPro" id="IPR033599">
    <property type="entry name" value="TAF1B/Rrn7"/>
</dbReference>
<accession>A0AAV5RCC9</accession>
<dbReference type="PANTHER" id="PTHR31576:SF2">
    <property type="entry name" value="TATA BOX-BINDING PROTEIN-ASSOCIATED FACTOR RNA POLYMERASE I SUBUNIT B"/>
    <property type="match status" value="1"/>
</dbReference>
<evidence type="ECO:0000256" key="5">
    <source>
        <dbReference type="ARBA" id="ARBA00022833"/>
    </source>
</evidence>
<sequence length="493" mass="57721">MSGYTRGHICGVDNCPSRLWKRVDGRNVCQYGHINEHDIEINDDDEMMAGGGGNGGSSMPGVGDFSRRLGNVAGLTTSQAVLNKVQQLSSEKNSSRKYGEDFKKLQARCYQIILAKNTKFIINKLNLSPIQEECYIKIVMTIWCKILDASINRRLDTKHKYVDISYLQIINYLAIIQMNIPMYLSDYINLTYNNGFNLERTEYCLPKRLRIQIPISQLSSFHGHLNLNYFNKLNSRFITTYMKKFIKETEINYYPFLLRTILNLFLPIEICKMYKNCVDFFKIKFTFNEMMITHIHPELKMLALLIIITKIYFSQKENSNNLTNWYHKYLKYKNSNELFTLNSSFIHMKKVIYYESTFEHIYNWDQSFVDEFIQFYETSILPNISVFNIASSNEYSDRNKLKIAKSIKDLFKSSIDPQRDDVEVIEQNQSEYMEFLIKVYNDTDVTNETTEIEEIDITKIDSVLGEHILCLLQCNQMQLSGSIKQLTKQLSHT</sequence>
<evidence type="ECO:0000256" key="6">
    <source>
        <dbReference type="ARBA" id="ARBA00023015"/>
    </source>
</evidence>
<evidence type="ECO:0000256" key="1">
    <source>
        <dbReference type="ARBA" id="ARBA00004604"/>
    </source>
</evidence>
<gene>
    <name evidence="11" type="ORF">DAPK24_055580</name>
</gene>
<evidence type="ECO:0000256" key="4">
    <source>
        <dbReference type="ARBA" id="ARBA00022771"/>
    </source>
</evidence>
<evidence type="ECO:0000256" key="3">
    <source>
        <dbReference type="ARBA" id="ARBA00022723"/>
    </source>
</evidence>
<name>A0AAV5RCC9_PICKL</name>
<evidence type="ECO:0000313" key="12">
    <source>
        <dbReference type="Proteomes" id="UP001378960"/>
    </source>
</evidence>
<evidence type="ECO:0000256" key="7">
    <source>
        <dbReference type="ARBA" id="ARBA00023125"/>
    </source>
</evidence>
<reference evidence="11 12" key="1">
    <citation type="journal article" date="2023" name="Elife">
        <title>Identification of key yeast species and microbe-microbe interactions impacting larval growth of Drosophila in the wild.</title>
        <authorList>
            <person name="Mure A."/>
            <person name="Sugiura Y."/>
            <person name="Maeda R."/>
            <person name="Honda K."/>
            <person name="Sakurai N."/>
            <person name="Takahashi Y."/>
            <person name="Watada M."/>
            <person name="Katoh T."/>
            <person name="Gotoh A."/>
            <person name="Gotoh Y."/>
            <person name="Taniguchi I."/>
            <person name="Nakamura K."/>
            <person name="Hayashi T."/>
            <person name="Katayama T."/>
            <person name="Uemura T."/>
            <person name="Hattori Y."/>
        </authorList>
    </citation>
    <scope>NUCLEOTIDE SEQUENCE [LARGE SCALE GENOMIC DNA]</scope>
    <source>
        <strain evidence="11 12">PK-24</strain>
    </source>
</reference>
<proteinExistence type="inferred from homology"/>
<dbReference type="GO" id="GO:0001164">
    <property type="term" value="F:RNA polymerase I core promoter sequence-specific DNA binding"/>
    <property type="evidence" value="ECO:0007669"/>
    <property type="project" value="InterPro"/>
</dbReference>
<dbReference type="InterPro" id="IPR048538">
    <property type="entry name" value="Rrn7_cyclin_C"/>
</dbReference>
<dbReference type="Proteomes" id="UP001378960">
    <property type="component" value="Unassembled WGS sequence"/>
</dbReference>
<evidence type="ECO:0000256" key="9">
    <source>
        <dbReference type="ARBA" id="ARBA00023242"/>
    </source>
</evidence>
<dbReference type="GO" id="GO:0070860">
    <property type="term" value="C:RNA polymerase I core factor complex"/>
    <property type="evidence" value="ECO:0007669"/>
    <property type="project" value="InterPro"/>
</dbReference>